<proteinExistence type="predicted"/>
<dbReference type="PROSITE" id="PS51257">
    <property type="entry name" value="PROKAR_LIPOPROTEIN"/>
    <property type="match status" value="1"/>
</dbReference>
<accession>A0ABN7L2R8</accession>
<dbReference type="RefSeq" id="WP_213041548.1">
    <property type="nucleotide sequence ID" value="NZ_CAJNBJ010000002.1"/>
</dbReference>
<dbReference type="Proteomes" id="UP000675880">
    <property type="component" value="Unassembled WGS sequence"/>
</dbReference>
<protein>
    <recommendedName>
        <fullName evidence="4">EfeO-type cupredoxin-like domain-containing protein</fullName>
    </recommendedName>
</protein>
<evidence type="ECO:0000313" key="3">
    <source>
        <dbReference type="Proteomes" id="UP000675880"/>
    </source>
</evidence>
<sequence>MKTMTHVLAALAVLTLSACSHSPTATKTVSETEAGTRTGMVRNIVINETIHPETLTVRAGDEIRWINQRQDAVTITIDQALDHTVSCRNGFSKSMGMGIDNSTKLASHETAGLCFTRIGTFKYSVHASSDDKHDLPNTHGSVTVQ</sequence>
<feature type="signal peptide" evidence="1">
    <location>
        <begin position="1"/>
        <end position="20"/>
    </location>
</feature>
<keyword evidence="1" id="KW-0732">Signal</keyword>
<organism evidence="2 3">
    <name type="scientific">Nitrospira defluvii</name>
    <dbReference type="NCBI Taxonomy" id="330214"/>
    <lineage>
        <taxon>Bacteria</taxon>
        <taxon>Pseudomonadati</taxon>
        <taxon>Nitrospirota</taxon>
        <taxon>Nitrospiria</taxon>
        <taxon>Nitrospirales</taxon>
        <taxon>Nitrospiraceae</taxon>
        <taxon>Nitrospira</taxon>
    </lineage>
</organism>
<dbReference type="SUPFAM" id="SSF49503">
    <property type="entry name" value="Cupredoxins"/>
    <property type="match status" value="1"/>
</dbReference>
<reference evidence="2 3" key="1">
    <citation type="submission" date="2021-02" db="EMBL/GenBank/DDBJ databases">
        <authorList>
            <person name="Han P."/>
        </authorList>
    </citation>
    <scope>NUCLEOTIDE SEQUENCE [LARGE SCALE GENOMIC DNA]</scope>
    <source>
        <strain evidence="2">Candidatus Nitrospira sp. ZN2</strain>
    </source>
</reference>
<dbReference type="EMBL" id="CAJNBJ010000002">
    <property type="protein sequence ID" value="CAE6727471.1"/>
    <property type="molecule type" value="Genomic_DNA"/>
</dbReference>
<keyword evidence="3" id="KW-1185">Reference proteome</keyword>
<comment type="caution">
    <text evidence="2">The sequence shown here is derived from an EMBL/GenBank/DDBJ whole genome shotgun (WGS) entry which is preliminary data.</text>
</comment>
<evidence type="ECO:0008006" key="4">
    <source>
        <dbReference type="Google" id="ProtNLM"/>
    </source>
</evidence>
<dbReference type="Gene3D" id="2.60.40.420">
    <property type="entry name" value="Cupredoxins - blue copper proteins"/>
    <property type="match status" value="1"/>
</dbReference>
<gene>
    <name evidence="2" type="ORF">NSPZN2_100178</name>
</gene>
<evidence type="ECO:0000256" key="1">
    <source>
        <dbReference type="SAM" id="SignalP"/>
    </source>
</evidence>
<dbReference type="InterPro" id="IPR008972">
    <property type="entry name" value="Cupredoxin"/>
</dbReference>
<feature type="chain" id="PRO_5046889940" description="EfeO-type cupredoxin-like domain-containing protein" evidence="1">
    <location>
        <begin position="21"/>
        <end position="145"/>
    </location>
</feature>
<evidence type="ECO:0000313" key="2">
    <source>
        <dbReference type="EMBL" id="CAE6727471.1"/>
    </source>
</evidence>
<name>A0ABN7L2R8_9BACT</name>